<accession>A0A812NJ53</accession>
<reference evidence="1" key="1">
    <citation type="submission" date="2021-02" db="EMBL/GenBank/DDBJ databases">
        <authorList>
            <person name="Dougan E. K."/>
            <person name="Rhodes N."/>
            <person name="Thang M."/>
            <person name="Chan C."/>
        </authorList>
    </citation>
    <scope>NUCLEOTIDE SEQUENCE</scope>
</reference>
<dbReference type="Gene3D" id="3.40.50.300">
    <property type="entry name" value="P-loop containing nucleotide triphosphate hydrolases"/>
    <property type="match status" value="1"/>
</dbReference>
<name>A0A812NJ53_9DINO</name>
<keyword evidence="2" id="KW-1185">Reference proteome</keyword>
<protein>
    <submittedName>
        <fullName evidence="1">Uncharacterized protein</fullName>
    </submittedName>
</protein>
<dbReference type="Proteomes" id="UP000604046">
    <property type="component" value="Unassembled WGS sequence"/>
</dbReference>
<evidence type="ECO:0000313" key="1">
    <source>
        <dbReference type="EMBL" id="CAE7319345.1"/>
    </source>
</evidence>
<dbReference type="EMBL" id="CAJNDS010002089">
    <property type="protein sequence ID" value="CAE7319345.1"/>
    <property type="molecule type" value="Genomic_DNA"/>
</dbReference>
<dbReference type="OrthoDB" id="431261at2759"/>
<gene>
    <name evidence="1" type="ORF">SNAT2548_LOCUS16741</name>
</gene>
<evidence type="ECO:0000313" key="2">
    <source>
        <dbReference type="Proteomes" id="UP000604046"/>
    </source>
</evidence>
<sequence>MEGHLLALDEELVSAARLCVILTSTAEVCKSRRLNRRPRPAEELQELEDYFDKYVWPSFVRYGQPALAALEELCRDAGKSLLVLDAAQELAKLVDETSAALRR</sequence>
<comment type="caution">
    <text evidence="1">The sequence shown here is derived from an EMBL/GenBank/DDBJ whole genome shotgun (WGS) entry which is preliminary data.</text>
</comment>
<organism evidence="1 2">
    <name type="scientific">Symbiodinium natans</name>
    <dbReference type="NCBI Taxonomy" id="878477"/>
    <lineage>
        <taxon>Eukaryota</taxon>
        <taxon>Sar</taxon>
        <taxon>Alveolata</taxon>
        <taxon>Dinophyceae</taxon>
        <taxon>Suessiales</taxon>
        <taxon>Symbiodiniaceae</taxon>
        <taxon>Symbiodinium</taxon>
    </lineage>
</organism>
<proteinExistence type="predicted"/>
<dbReference type="InterPro" id="IPR027417">
    <property type="entry name" value="P-loop_NTPase"/>
</dbReference>
<dbReference type="AlphaFoldDB" id="A0A812NJ53"/>